<dbReference type="EMBL" id="JABCKV010000081">
    <property type="protein sequence ID" value="KAG5644153.1"/>
    <property type="molecule type" value="Genomic_DNA"/>
</dbReference>
<feature type="binding site" evidence="5">
    <location>
        <position position="81"/>
    </location>
    <ligand>
        <name>Mg(2+)</name>
        <dbReference type="ChEBI" id="CHEBI:18420"/>
    </ligand>
</feature>
<reference evidence="7" key="2">
    <citation type="submission" date="2021-10" db="EMBL/GenBank/DDBJ databases">
        <title>Phylogenomics reveals ancestral predisposition of the termite-cultivated fungus Termitomyces towards a domesticated lifestyle.</title>
        <authorList>
            <person name="Auxier B."/>
            <person name="Grum-Grzhimaylo A."/>
            <person name="Cardenas M.E."/>
            <person name="Lodge J.D."/>
            <person name="Laessoe T."/>
            <person name="Pedersen O."/>
            <person name="Smith M.E."/>
            <person name="Kuyper T.W."/>
            <person name="Franco-Molano E.A."/>
            <person name="Baroni T.J."/>
            <person name="Aanen D.K."/>
        </authorList>
    </citation>
    <scope>NUCLEOTIDE SEQUENCE</scope>
    <source>
        <strain evidence="7">AP01</strain>
        <tissue evidence="7">Mycelium</tissue>
    </source>
</reference>
<feature type="binding site" evidence="4">
    <location>
        <begin position="77"/>
        <end position="82"/>
    </location>
    <ligand>
        <name>GTP</name>
        <dbReference type="ChEBI" id="CHEBI:37565"/>
    </ligand>
</feature>
<keyword evidence="1 4" id="KW-0547">Nucleotide-binding</keyword>
<dbReference type="GO" id="GO:0046872">
    <property type="term" value="F:metal ion binding"/>
    <property type="evidence" value="ECO:0007669"/>
    <property type="project" value="UniProtKB-KW"/>
</dbReference>
<feature type="region of interest" description="Disordered" evidence="6">
    <location>
        <begin position="186"/>
        <end position="219"/>
    </location>
</feature>
<evidence type="ECO:0000313" key="7">
    <source>
        <dbReference type="EMBL" id="KAG5644153.1"/>
    </source>
</evidence>
<dbReference type="GO" id="GO:0007188">
    <property type="term" value="P:adenylate cyclase-modulating G protein-coupled receptor signaling pathway"/>
    <property type="evidence" value="ECO:0007669"/>
    <property type="project" value="TreeGrafter"/>
</dbReference>
<dbReference type="GO" id="GO:0031683">
    <property type="term" value="F:G-protein beta/gamma-subunit complex binding"/>
    <property type="evidence" value="ECO:0007669"/>
    <property type="project" value="InterPro"/>
</dbReference>
<reference evidence="7" key="1">
    <citation type="submission" date="2020-07" db="EMBL/GenBank/DDBJ databases">
        <authorList>
            <person name="Nieuwenhuis M."/>
            <person name="Van De Peppel L.J.J."/>
        </authorList>
    </citation>
    <scope>NUCLEOTIDE SEQUENCE</scope>
    <source>
        <strain evidence="7">AP01</strain>
        <tissue evidence="7">Mycelium</tissue>
    </source>
</reference>
<organism evidence="7 8">
    <name type="scientific">Asterophora parasitica</name>
    <dbReference type="NCBI Taxonomy" id="117018"/>
    <lineage>
        <taxon>Eukaryota</taxon>
        <taxon>Fungi</taxon>
        <taxon>Dikarya</taxon>
        <taxon>Basidiomycota</taxon>
        <taxon>Agaricomycotina</taxon>
        <taxon>Agaricomycetes</taxon>
        <taxon>Agaricomycetidae</taxon>
        <taxon>Agaricales</taxon>
        <taxon>Tricholomatineae</taxon>
        <taxon>Lyophyllaceae</taxon>
        <taxon>Asterophora</taxon>
    </lineage>
</organism>
<dbReference type="GO" id="GO:0001664">
    <property type="term" value="F:G protein-coupled receptor binding"/>
    <property type="evidence" value="ECO:0007669"/>
    <property type="project" value="TreeGrafter"/>
</dbReference>
<dbReference type="Gene3D" id="3.40.50.300">
    <property type="entry name" value="P-loop containing nucleotide triphosphate hydrolases"/>
    <property type="match status" value="1"/>
</dbReference>
<evidence type="ECO:0000256" key="4">
    <source>
        <dbReference type="PIRSR" id="PIRSR601019-1"/>
    </source>
</evidence>
<dbReference type="GO" id="GO:0005737">
    <property type="term" value="C:cytoplasm"/>
    <property type="evidence" value="ECO:0007669"/>
    <property type="project" value="TreeGrafter"/>
</dbReference>
<evidence type="ECO:0000256" key="3">
    <source>
        <dbReference type="ARBA" id="ARBA00023224"/>
    </source>
</evidence>
<keyword evidence="2 4" id="KW-0342">GTP-binding</keyword>
<proteinExistence type="predicted"/>
<dbReference type="Pfam" id="PF00503">
    <property type="entry name" value="G-alpha"/>
    <property type="match status" value="1"/>
</dbReference>
<dbReference type="OrthoDB" id="5817230at2759"/>
<sequence>MTKPRQIPPRRRSLSDPLAAALLPPPNESPIQREVRLKAETEARKVSEGIDEIIRRERIQRKKAKSEVNVLLLGQSESGKSTTLKQFQLVHTPATFRAERMAWRTVIYLNLVRSITRILDALSPEVDNVDDHDDADSLETATLIITSSGRPPSAISGTRVPNYESYRSRLVPLIDLEDRLTRLLSSPHEDEPTHLPQYPNREMNGSSNGNGFGYPKFSAGSSIGHRPAPTISIPKANTFSSSPVSPIGGNGAFLSPSSSSGSSTKTKGREVSVHASASWKRSFTFGGGKSKSPKTPNSGEIEGWWEDPDDPVHALNACAPTMQELWRDPRVRERLREKRIRLEESSGFYLDDISRITAKKYFPTDCALIHTLGLLTPQTADGRHAPQRMSSKLGSRLRVLLSTLSLSHLDIRTKGSSGGFTMSVEPETNDRPGLRTSKMVRSISLAHGLALFDGALIVRNERDASGYTRSPKLSIDFRLKFGAMHQTYTPNKERELYS</sequence>
<feature type="region of interest" description="Disordered" evidence="6">
    <location>
        <begin position="250"/>
        <end position="273"/>
    </location>
</feature>
<dbReference type="PANTHER" id="PTHR10218">
    <property type="entry name" value="GTP-BINDING PROTEIN ALPHA SUBUNIT"/>
    <property type="match status" value="1"/>
</dbReference>
<dbReference type="InterPro" id="IPR011025">
    <property type="entry name" value="GproteinA_insert"/>
</dbReference>
<evidence type="ECO:0000256" key="6">
    <source>
        <dbReference type="SAM" id="MobiDB-lite"/>
    </source>
</evidence>
<dbReference type="GO" id="GO:0005834">
    <property type="term" value="C:heterotrimeric G-protein complex"/>
    <property type="evidence" value="ECO:0007669"/>
    <property type="project" value="TreeGrafter"/>
</dbReference>
<dbReference type="Gene3D" id="1.10.400.10">
    <property type="entry name" value="GI Alpha 1, domain 2-like"/>
    <property type="match status" value="1"/>
</dbReference>
<dbReference type="SMART" id="SM00275">
    <property type="entry name" value="G_alpha"/>
    <property type="match status" value="1"/>
</dbReference>
<evidence type="ECO:0000256" key="5">
    <source>
        <dbReference type="PIRSR" id="PIRSR601019-2"/>
    </source>
</evidence>
<gene>
    <name evidence="7" type="ORF">DXG03_009048</name>
</gene>
<dbReference type="SUPFAM" id="SSF52540">
    <property type="entry name" value="P-loop containing nucleoside triphosphate hydrolases"/>
    <property type="match status" value="1"/>
</dbReference>
<protein>
    <submittedName>
        <fullName evidence="7">Uncharacterized protein</fullName>
    </submittedName>
</protein>
<evidence type="ECO:0000313" key="8">
    <source>
        <dbReference type="Proteomes" id="UP000775547"/>
    </source>
</evidence>
<keyword evidence="8" id="KW-1185">Reference proteome</keyword>
<dbReference type="GO" id="GO:0003924">
    <property type="term" value="F:GTPase activity"/>
    <property type="evidence" value="ECO:0007669"/>
    <property type="project" value="InterPro"/>
</dbReference>
<dbReference type="Proteomes" id="UP000775547">
    <property type="component" value="Unassembled WGS sequence"/>
</dbReference>
<keyword evidence="3" id="KW-0807">Transducer</keyword>
<dbReference type="PANTHER" id="PTHR10218:SF360">
    <property type="entry name" value="GUANINE NUCLEOTIDE-BINDING PROTEIN SUBUNIT ALPHA HOMOLOG"/>
    <property type="match status" value="1"/>
</dbReference>
<keyword evidence="5" id="KW-0479">Metal-binding</keyword>
<name>A0A9P7G5W9_9AGAR</name>
<dbReference type="GO" id="GO:0005525">
    <property type="term" value="F:GTP binding"/>
    <property type="evidence" value="ECO:0007669"/>
    <property type="project" value="UniProtKB-KW"/>
</dbReference>
<keyword evidence="5" id="KW-0460">Magnesium</keyword>
<dbReference type="InterPro" id="IPR027417">
    <property type="entry name" value="P-loop_NTPase"/>
</dbReference>
<accession>A0A9P7G5W9</accession>
<dbReference type="SUPFAM" id="SSF47895">
    <property type="entry name" value="Transducin (alpha subunit), insertion domain"/>
    <property type="match status" value="1"/>
</dbReference>
<evidence type="ECO:0000256" key="2">
    <source>
        <dbReference type="ARBA" id="ARBA00023134"/>
    </source>
</evidence>
<evidence type="ECO:0000256" key="1">
    <source>
        <dbReference type="ARBA" id="ARBA00022741"/>
    </source>
</evidence>
<feature type="region of interest" description="Disordered" evidence="6">
    <location>
        <begin position="1"/>
        <end position="29"/>
    </location>
</feature>
<comment type="caution">
    <text evidence="7">The sequence shown here is derived from an EMBL/GenBank/DDBJ whole genome shotgun (WGS) entry which is preliminary data.</text>
</comment>
<dbReference type="InterPro" id="IPR001019">
    <property type="entry name" value="Gprotein_alpha_su"/>
</dbReference>
<dbReference type="AlphaFoldDB" id="A0A9P7G5W9"/>